<name>A0A2S8GN05_9BACT</name>
<dbReference type="AlphaFoldDB" id="A0A2S8GN05"/>
<protein>
    <submittedName>
        <fullName evidence="2">Uncharacterized protein</fullName>
    </submittedName>
</protein>
<dbReference type="Proteomes" id="UP000237819">
    <property type="component" value="Unassembled WGS sequence"/>
</dbReference>
<feature type="chain" id="PRO_5015671212" evidence="1">
    <location>
        <begin position="23"/>
        <end position="122"/>
    </location>
</feature>
<evidence type="ECO:0000313" key="2">
    <source>
        <dbReference type="EMBL" id="PQO45812.1"/>
    </source>
</evidence>
<dbReference type="RefSeq" id="WP_105335836.1">
    <property type="nucleotide sequence ID" value="NZ_PUHZ01000013.1"/>
</dbReference>
<proteinExistence type="predicted"/>
<keyword evidence="1" id="KW-0732">Signal</keyword>
<evidence type="ECO:0000313" key="3">
    <source>
        <dbReference type="Proteomes" id="UP000237819"/>
    </source>
</evidence>
<dbReference type="OrthoDB" id="276598at2"/>
<accession>A0A2S8GN05</accession>
<gene>
    <name evidence="2" type="ORF">C5Y93_12880</name>
</gene>
<evidence type="ECO:0000256" key="1">
    <source>
        <dbReference type="SAM" id="SignalP"/>
    </source>
</evidence>
<organism evidence="2 3">
    <name type="scientific">Blastopirellula marina</name>
    <dbReference type="NCBI Taxonomy" id="124"/>
    <lineage>
        <taxon>Bacteria</taxon>
        <taxon>Pseudomonadati</taxon>
        <taxon>Planctomycetota</taxon>
        <taxon>Planctomycetia</taxon>
        <taxon>Pirellulales</taxon>
        <taxon>Pirellulaceae</taxon>
        <taxon>Blastopirellula</taxon>
    </lineage>
</organism>
<comment type="caution">
    <text evidence="2">The sequence shown here is derived from an EMBL/GenBank/DDBJ whole genome shotgun (WGS) entry which is preliminary data.</text>
</comment>
<dbReference type="EMBL" id="PUHZ01000013">
    <property type="protein sequence ID" value="PQO45812.1"/>
    <property type="molecule type" value="Genomic_DNA"/>
</dbReference>
<feature type="signal peptide" evidence="1">
    <location>
        <begin position="1"/>
        <end position="22"/>
    </location>
</feature>
<reference evidence="2 3" key="1">
    <citation type="submission" date="2018-02" db="EMBL/GenBank/DDBJ databases">
        <title>Comparative genomes isolates from brazilian mangrove.</title>
        <authorList>
            <person name="Araujo J.E."/>
            <person name="Taketani R.G."/>
            <person name="Silva M.C.P."/>
            <person name="Loureco M.V."/>
            <person name="Andreote F.D."/>
        </authorList>
    </citation>
    <scope>NUCLEOTIDE SEQUENCE [LARGE SCALE GENOMIC DNA]</scope>
    <source>
        <strain evidence="2 3">Nap-Phe MGV</strain>
    </source>
</reference>
<sequence length="122" mass="13579">MQKLILPVLLFCCVGAVAIAVAKPDKEKMTRPKGTFDVEMISLSNGRWVAIRYNKVTGDSAEMKEGAWVKIEPSSDLEDRVGSYNLKLTLTHPGRYAAILFDEDDGQSWHMNDGRWLPIAGP</sequence>